<gene>
    <name evidence="4" type="ORF">Rhe02_27370</name>
</gene>
<dbReference type="InterPro" id="IPR014710">
    <property type="entry name" value="RmlC-like_jellyroll"/>
</dbReference>
<sequence length="193" mass="21019">MTTALTTVSVTPMIAEKTAIDGLWLIQMKEVKDGRGIIREFYRESAFVEAGLPSLGPWLQMNVTESSRGVVRGLHGEDMHKLVAIIEGEAFGTYVDARPASPTYGAVVTAQLTKGKQVLVPKGVCNGFQSVSDQPSQYLYCFDAEWVPGMAGTSLHPLSDQLGIAWPIPVDRTDTDLISEKDLSAPERLPRRG</sequence>
<name>A0A8J3Q7U7_9ACTN</name>
<dbReference type="GO" id="GO:0019305">
    <property type="term" value="P:dTDP-rhamnose biosynthetic process"/>
    <property type="evidence" value="ECO:0007669"/>
    <property type="project" value="TreeGrafter"/>
</dbReference>
<evidence type="ECO:0000313" key="4">
    <source>
        <dbReference type="EMBL" id="GIH04670.1"/>
    </source>
</evidence>
<evidence type="ECO:0000313" key="5">
    <source>
        <dbReference type="Proteomes" id="UP000612899"/>
    </source>
</evidence>
<evidence type="ECO:0000256" key="3">
    <source>
        <dbReference type="PIRSR" id="PIRSR600888-3"/>
    </source>
</evidence>
<dbReference type="Proteomes" id="UP000612899">
    <property type="component" value="Unassembled WGS sequence"/>
</dbReference>
<feature type="active site" description="Proton donor" evidence="2">
    <location>
        <position position="140"/>
    </location>
</feature>
<dbReference type="Gene3D" id="2.60.120.10">
    <property type="entry name" value="Jelly Rolls"/>
    <property type="match status" value="1"/>
</dbReference>
<protein>
    <submittedName>
        <fullName evidence="4">dTDP-4-dehydrorhamnose 3,5-epimerase</fullName>
    </submittedName>
</protein>
<dbReference type="GO" id="GO:0000271">
    <property type="term" value="P:polysaccharide biosynthetic process"/>
    <property type="evidence" value="ECO:0007669"/>
    <property type="project" value="TreeGrafter"/>
</dbReference>
<keyword evidence="5" id="KW-1185">Reference proteome</keyword>
<dbReference type="SUPFAM" id="SSF51182">
    <property type="entry name" value="RmlC-like cupins"/>
    <property type="match status" value="1"/>
</dbReference>
<dbReference type="RefSeq" id="WP_203908550.1">
    <property type="nucleotide sequence ID" value="NZ_BONY01000014.1"/>
</dbReference>
<dbReference type="PANTHER" id="PTHR21047">
    <property type="entry name" value="DTDP-6-DEOXY-D-GLUCOSE-3,5 EPIMERASE"/>
    <property type="match status" value="1"/>
</dbReference>
<reference evidence="4" key="1">
    <citation type="submission" date="2021-01" db="EMBL/GenBank/DDBJ databases">
        <title>Whole genome shotgun sequence of Rhizocola hellebori NBRC 109834.</title>
        <authorList>
            <person name="Komaki H."/>
            <person name="Tamura T."/>
        </authorList>
    </citation>
    <scope>NUCLEOTIDE SEQUENCE</scope>
    <source>
        <strain evidence="4">NBRC 109834</strain>
    </source>
</reference>
<dbReference type="InterPro" id="IPR011051">
    <property type="entry name" value="RmlC_Cupin_sf"/>
</dbReference>
<dbReference type="InterPro" id="IPR000888">
    <property type="entry name" value="RmlC-like"/>
</dbReference>
<evidence type="ECO:0000256" key="2">
    <source>
        <dbReference type="PIRSR" id="PIRSR600888-1"/>
    </source>
</evidence>
<dbReference type="Pfam" id="PF00908">
    <property type="entry name" value="dTDP_sugar_isom"/>
    <property type="match status" value="1"/>
</dbReference>
<feature type="active site" description="Proton acceptor" evidence="2">
    <location>
        <position position="75"/>
    </location>
</feature>
<organism evidence="4 5">
    <name type="scientific">Rhizocola hellebori</name>
    <dbReference type="NCBI Taxonomy" id="1392758"/>
    <lineage>
        <taxon>Bacteria</taxon>
        <taxon>Bacillati</taxon>
        <taxon>Actinomycetota</taxon>
        <taxon>Actinomycetes</taxon>
        <taxon>Micromonosporales</taxon>
        <taxon>Micromonosporaceae</taxon>
        <taxon>Rhizocola</taxon>
    </lineage>
</organism>
<feature type="site" description="Participates in a stacking interaction with the thymidine ring of dTDP-4-oxo-6-deoxyglucose" evidence="3">
    <location>
        <position position="146"/>
    </location>
</feature>
<proteinExistence type="inferred from homology"/>
<dbReference type="GO" id="GO:0008830">
    <property type="term" value="F:dTDP-4-dehydrorhamnose 3,5-epimerase activity"/>
    <property type="evidence" value="ECO:0007669"/>
    <property type="project" value="InterPro"/>
</dbReference>
<comment type="caution">
    <text evidence="4">The sequence shown here is derived from an EMBL/GenBank/DDBJ whole genome shotgun (WGS) entry which is preliminary data.</text>
</comment>
<dbReference type="AlphaFoldDB" id="A0A8J3Q7U7"/>
<comment type="similarity">
    <text evidence="1">Belongs to the dTDP-4-dehydrorhamnose 3,5-epimerase family.</text>
</comment>
<dbReference type="EMBL" id="BONY01000014">
    <property type="protein sequence ID" value="GIH04670.1"/>
    <property type="molecule type" value="Genomic_DNA"/>
</dbReference>
<evidence type="ECO:0000256" key="1">
    <source>
        <dbReference type="ARBA" id="ARBA00010154"/>
    </source>
</evidence>
<dbReference type="PANTHER" id="PTHR21047:SF2">
    <property type="entry name" value="THYMIDINE DIPHOSPHO-4-KETO-RHAMNOSE 3,5-EPIMERASE"/>
    <property type="match status" value="1"/>
</dbReference>
<dbReference type="GO" id="GO:0005829">
    <property type="term" value="C:cytosol"/>
    <property type="evidence" value="ECO:0007669"/>
    <property type="project" value="TreeGrafter"/>
</dbReference>
<accession>A0A8J3Q7U7</accession>